<dbReference type="Pfam" id="PF12704">
    <property type="entry name" value="MacB_PCD"/>
    <property type="match status" value="1"/>
</dbReference>
<keyword evidence="4 6" id="KW-1133">Transmembrane helix</keyword>
<feature type="domain" description="ABC3 transporter permease C-terminal" evidence="7">
    <location>
        <begin position="298"/>
        <end position="414"/>
    </location>
</feature>
<dbReference type="InterPro" id="IPR003838">
    <property type="entry name" value="ABC3_permease_C"/>
</dbReference>
<evidence type="ECO:0000256" key="1">
    <source>
        <dbReference type="ARBA" id="ARBA00004651"/>
    </source>
</evidence>
<sequence>MIKNYLKIAFRNLFRNKFYSLLNISGLAIGIACCLMITLFVSDELGYDSHYENSENTYRLTMAGALNGSAFDLAVVGPSVGKAMLDDYPEVINFARFRQNGSPFIRFGDNVFKEENFVWADHSALEIFGIELVLGDPETALKQPKSLVMSETAAAKYFGNADPLGQPIEFGSNKDYKVTGVYKDIPANTHFEFDVMGSMETLDEAKQPIWLSMNFQTYIVLSEGADIQKMASLFPAMLEKYIGPEVKRFMNMDWEQMENNGNNLAFGMQPVQSIHLHSDLQGELDANGDIKYVYIFSAIGFFILLIACINFMNLSTARSAHRAKEVGVRKVLGSVKGQLIYQFLAESILISFISFVLAVGLAYVAMPFFNGLADKDLTIPFENPTFFIAMFVGITLVGLLAGSYPAFFLSSFQPVKVLKGALSGGMKSGALRNVLVVVQFCTSIFLVIGTLVIQNQLEFIQNKNLGFDRDQVIIINDAYLARGNTAALKTEMESFSEVKSASLSGFLPTPSSNNMNVFLKGVVPTQDNQIISSNWTVDYEYLETMGMEIVDGRNFSRDFPTDSLGIIVNEAAVKEFGFDNPIGETVGTFADLEGTIQGYKVVGVVKDFHFQTLKDKIGPLVMQLGNSTGLLNLKVNTSDYASLLQKMEDSWAKFAPNQPFETSFLDARFERMYDAEQRLGKIFGVFASLAIIIACLGLFGLAAYTAENRIKEVGIRKVLGANVGQLVYLLSKDMGKLVIIAFLIGAPLAWYFSNNWLQGFEYRATIGWTIFALTALGSLFIAVATMSYQSLKAAVSNPVKSLRTE</sequence>
<evidence type="ECO:0000313" key="9">
    <source>
        <dbReference type="EMBL" id="OEK05266.1"/>
    </source>
</evidence>
<feature type="domain" description="ABC3 transporter permease C-terminal" evidence="7">
    <location>
        <begin position="685"/>
        <end position="797"/>
    </location>
</feature>
<dbReference type="RefSeq" id="WP_069836770.1">
    <property type="nucleotide sequence ID" value="NZ_MDGQ01000005.1"/>
</dbReference>
<dbReference type="GO" id="GO:0022857">
    <property type="term" value="F:transmembrane transporter activity"/>
    <property type="evidence" value="ECO:0007669"/>
    <property type="project" value="TreeGrafter"/>
</dbReference>
<dbReference type="Pfam" id="PF02687">
    <property type="entry name" value="FtsX"/>
    <property type="match status" value="2"/>
</dbReference>
<dbReference type="OrthoDB" id="5933722at2"/>
<keyword evidence="3 6" id="KW-0812">Transmembrane</keyword>
<evidence type="ECO:0000256" key="3">
    <source>
        <dbReference type="ARBA" id="ARBA00022692"/>
    </source>
</evidence>
<dbReference type="AlphaFoldDB" id="A0A1E5T1M7"/>
<feature type="transmembrane region" description="Helical" evidence="6">
    <location>
        <begin position="734"/>
        <end position="753"/>
    </location>
</feature>
<feature type="transmembrane region" description="Helical" evidence="6">
    <location>
        <begin position="386"/>
        <end position="409"/>
    </location>
</feature>
<feature type="transmembrane region" description="Helical" evidence="6">
    <location>
        <begin position="682"/>
        <end position="706"/>
    </location>
</feature>
<keyword evidence="5 6" id="KW-0472">Membrane</keyword>
<evidence type="ECO:0000256" key="6">
    <source>
        <dbReference type="SAM" id="Phobius"/>
    </source>
</evidence>
<keyword evidence="2" id="KW-1003">Cell membrane</keyword>
<evidence type="ECO:0000259" key="7">
    <source>
        <dbReference type="Pfam" id="PF02687"/>
    </source>
</evidence>
<feature type="transmembrane region" description="Helical" evidence="6">
    <location>
        <begin position="765"/>
        <end position="784"/>
    </location>
</feature>
<feature type="transmembrane region" description="Helical" evidence="6">
    <location>
        <begin position="21"/>
        <end position="41"/>
    </location>
</feature>
<feature type="transmembrane region" description="Helical" evidence="6">
    <location>
        <begin position="339"/>
        <end position="366"/>
    </location>
</feature>
<evidence type="ECO:0000256" key="5">
    <source>
        <dbReference type="ARBA" id="ARBA00023136"/>
    </source>
</evidence>
<protein>
    <recommendedName>
        <fullName evidence="11">Cell division protein FtsX</fullName>
    </recommendedName>
</protein>
<evidence type="ECO:0000256" key="2">
    <source>
        <dbReference type="ARBA" id="ARBA00022475"/>
    </source>
</evidence>
<evidence type="ECO:0008006" key="11">
    <source>
        <dbReference type="Google" id="ProtNLM"/>
    </source>
</evidence>
<comment type="caution">
    <text evidence="9">The sequence shown here is derived from an EMBL/GenBank/DDBJ whole genome shotgun (WGS) entry which is preliminary data.</text>
</comment>
<gene>
    <name evidence="9" type="ORF">BFP71_17860</name>
</gene>
<feature type="transmembrane region" description="Helical" evidence="6">
    <location>
        <begin position="292"/>
        <end position="314"/>
    </location>
</feature>
<evidence type="ECO:0000313" key="10">
    <source>
        <dbReference type="Proteomes" id="UP000095552"/>
    </source>
</evidence>
<dbReference type="PANTHER" id="PTHR30572">
    <property type="entry name" value="MEMBRANE COMPONENT OF TRANSPORTER-RELATED"/>
    <property type="match status" value="1"/>
</dbReference>
<comment type="subcellular location">
    <subcellularLocation>
        <location evidence="1">Cell membrane</location>
        <topology evidence="1">Multi-pass membrane protein</topology>
    </subcellularLocation>
</comment>
<dbReference type="PANTHER" id="PTHR30572:SF18">
    <property type="entry name" value="ABC-TYPE MACROLIDE FAMILY EXPORT SYSTEM PERMEASE COMPONENT 2"/>
    <property type="match status" value="1"/>
</dbReference>
<dbReference type="InterPro" id="IPR050250">
    <property type="entry name" value="Macrolide_Exporter_MacB"/>
</dbReference>
<dbReference type="GO" id="GO:0005886">
    <property type="term" value="C:plasma membrane"/>
    <property type="evidence" value="ECO:0007669"/>
    <property type="project" value="UniProtKB-SubCell"/>
</dbReference>
<evidence type="ECO:0000256" key="4">
    <source>
        <dbReference type="ARBA" id="ARBA00022989"/>
    </source>
</evidence>
<accession>A0A1E5T1M7</accession>
<dbReference type="InterPro" id="IPR025857">
    <property type="entry name" value="MacB_PCD"/>
</dbReference>
<name>A0A1E5T1M7_9BACT</name>
<proteinExistence type="predicted"/>
<dbReference type="Proteomes" id="UP000095552">
    <property type="component" value="Unassembled WGS sequence"/>
</dbReference>
<feature type="domain" description="MacB-like periplasmic core" evidence="8">
    <location>
        <begin position="20"/>
        <end position="231"/>
    </location>
</feature>
<dbReference type="EMBL" id="MDGQ01000005">
    <property type="protein sequence ID" value="OEK05266.1"/>
    <property type="molecule type" value="Genomic_DNA"/>
</dbReference>
<organism evidence="9 10">
    <name type="scientific">Roseivirga misakiensis</name>
    <dbReference type="NCBI Taxonomy" id="1563681"/>
    <lineage>
        <taxon>Bacteria</taxon>
        <taxon>Pseudomonadati</taxon>
        <taxon>Bacteroidota</taxon>
        <taxon>Cytophagia</taxon>
        <taxon>Cytophagales</taxon>
        <taxon>Roseivirgaceae</taxon>
        <taxon>Roseivirga</taxon>
    </lineage>
</organism>
<dbReference type="PROSITE" id="PS51257">
    <property type="entry name" value="PROKAR_LIPOPROTEIN"/>
    <property type="match status" value="1"/>
</dbReference>
<evidence type="ECO:0000259" key="8">
    <source>
        <dbReference type="Pfam" id="PF12704"/>
    </source>
</evidence>
<keyword evidence="10" id="KW-1185">Reference proteome</keyword>
<reference evidence="9 10" key="1">
    <citation type="submission" date="2016-08" db="EMBL/GenBank/DDBJ databases">
        <title>Draft genome of Fabibacter sp. strain SK-8.</title>
        <authorList>
            <person name="Wong S.-K."/>
            <person name="Hamasaki K."/>
            <person name="Yoshizawa S."/>
        </authorList>
    </citation>
    <scope>NUCLEOTIDE SEQUENCE [LARGE SCALE GENOMIC DNA]</scope>
    <source>
        <strain evidence="9 10">SK-8</strain>
    </source>
</reference>
<dbReference type="STRING" id="1563681.BFP71_17860"/>
<feature type="transmembrane region" description="Helical" evidence="6">
    <location>
        <begin position="430"/>
        <end position="453"/>
    </location>
</feature>